<keyword evidence="6 11" id="KW-0472">Membrane</keyword>
<dbReference type="FunFam" id="1.10.418.10:FF:000057">
    <property type="entry name" value="Calmin"/>
    <property type="match status" value="1"/>
</dbReference>
<dbReference type="InterPro" id="IPR047826">
    <property type="entry name" value="CLMN_CH_second"/>
</dbReference>
<proteinExistence type="predicted"/>
<dbReference type="InterPro" id="IPR001589">
    <property type="entry name" value="Actinin_actin-bd_CS"/>
</dbReference>
<dbReference type="GO" id="GO:0051015">
    <property type="term" value="F:actin filament binding"/>
    <property type="evidence" value="ECO:0007669"/>
    <property type="project" value="TreeGrafter"/>
</dbReference>
<keyword evidence="14" id="KW-1185">Reference proteome</keyword>
<dbReference type="InterPro" id="IPR052403">
    <property type="entry name" value="LINC-complex_assoc"/>
</dbReference>
<dbReference type="SMART" id="SM00033">
    <property type="entry name" value="CH"/>
    <property type="match status" value="2"/>
</dbReference>
<keyword evidence="4" id="KW-0677">Repeat</keyword>
<dbReference type="FunFam" id="1.10.418.10:FF:000063">
    <property type="entry name" value="Calmin"/>
    <property type="match status" value="1"/>
</dbReference>
<accession>A0A8C4XSQ0</accession>
<evidence type="ECO:0000256" key="10">
    <source>
        <dbReference type="SAM" id="MobiDB-lite"/>
    </source>
</evidence>
<evidence type="ECO:0000256" key="9">
    <source>
        <dbReference type="ARBA" id="ARBA00082870"/>
    </source>
</evidence>
<dbReference type="OMA" id="THEITIF"/>
<dbReference type="PROSITE" id="PS00019">
    <property type="entry name" value="ACTININ_1"/>
    <property type="match status" value="1"/>
</dbReference>
<feature type="compositionally biased region" description="Low complexity" evidence="10">
    <location>
        <begin position="151"/>
        <end position="165"/>
    </location>
</feature>
<reference evidence="13" key="2">
    <citation type="submission" date="2025-09" db="UniProtKB">
        <authorList>
            <consortium name="Ensembl"/>
        </authorList>
    </citation>
    <scope>IDENTIFICATION</scope>
</reference>
<dbReference type="PROSITE" id="PS00020">
    <property type="entry name" value="ACTININ_2"/>
    <property type="match status" value="1"/>
</dbReference>
<comment type="subcellular location">
    <subcellularLocation>
        <location evidence="1">Membrane</location>
        <topology evidence="1">Single-pass type IV membrane protein</topology>
    </subcellularLocation>
</comment>
<feature type="transmembrane region" description="Helical" evidence="11">
    <location>
        <begin position="862"/>
        <end position="883"/>
    </location>
</feature>
<dbReference type="InterPro" id="IPR036872">
    <property type="entry name" value="CH_dom_sf"/>
</dbReference>
<protein>
    <recommendedName>
        <fullName evidence="8">Calmin</fullName>
    </recommendedName>
    <alternativeName>
        <fullName evidence="9">Calponin-like transmembrane domain protein</fullName>
    </alternativeName>
</protein>
<evidence type="ECO:0000256" key="8">
    <source>
        <dbReference type="ARBA" id="ARBA00070333"/>
    </source>
</evidence>
<dbReference type="InterPro" id="IPR001715">
    <property type="entry name" value="CH_dom"/>
</dbReference>
<dbReference type="AlphaFoldDB" id="A0A8C4XSQ0"/>
<organism evidence="13 14">
    <name type="scientific">Falco tinnunculus</name>
    <name type="common">Common kestrel</name>
    <dbReference type="NCBI Taxonomy" id="100819"/>
    <lineage>
        <taxon>Eukaryota</taxon>
        <taxon>Metazoa</taxon>
        <taxon>Chordata</taxon>
        <taxon>Craniata</taxon>
        <taxon>Vertebrata</taxon>
        <taxon>Euteleostomi</taxon>
        <taxon>Archelosauria</taxon>
        <taxon>Archosauria</taxon>
        <taxon>Dinosauria</taxon>
        <taxon>Saurischia</taxon>
        <taxon>Theropoda</taxon>
        <taxon>Coelurosauria</taxon>
        <taxon>Aves</taxon>
        <taxon>Neognathae</taxon>
        <taxon>Neoaves</taxon>
        <taxon>Telluraves</taxon>
        <taxon>Australaves</taxon>
        <taxon>Falconiformes</taxon>
        <taxon>Falconidae</taxon>
        <taxon>Falco</taxon>
    </lineage>
</organism>
<evidence type="ECO:0000256" key="7">
    <source>
        <dbReference type="ARBA" id="ARBA00023203"/>
    </source>
</evidence>
<evidence type="ECO:0000313" key="14">
    <source>
        <dbReference type="Proteomes" id="UP000694562"/>
    </source>
</evidence>
<evidence type="ECO:0000256" key="1">
    <source>
        <dbReference type="ARBA" id="ARBA00004211"/>
    </source>
</evidence>
<name>A0A8C4XSQ0_FALTI</name>
<keyword evidence="3 11" id="KW-0812">Transmembrane</keyword>
<feature type="region of interest" description="Disordered" evidence="10">
    <location>
        <begin position="553"/>
        <end position="598"/>
    </location>
</feature>
<keyword evidence="2" id="KW-0597">Phosphoprotein</keyword>
<feature type="region of interest" description="Disordered" evidence="10">
    <location>
        <begin position="151"/>
        <end position="180"/>
    </location>
</feature>
<reference evidence="13" key="1">
    <citation type="submission" date="2025-08" db="UniProtKB">
        <authorList>
            <consortium name="Ensembl"/>
        </authorList>
    </citation>
    <scope>IDENTIFICATION</scope>
</reference>
<dbReference type="Gene3D" id="1.10.418.10">
    <property type="entry name" value="Calponin-like domain"/>
    <property type="match status" value="2"/>
</dbReference>
<dbReference type="GO" id="GO:0005640">
    <property type="term" value="C:nuclear outer membrane"/>
    <property type="evidence" value="ECO:0007669"/>
    <property type="project" value="TreeGrafter"/>
</dbReference>
<evidence type="ECO:0000259" key="12">
    <source>
        <dbReference type="PROSITE" id="PS50021"/>
    </source>
</evidence>
<dbReference type="CDD" id="cd21245">
    <property type="entry name" value="CH_CLMN_rpt2"/>
    <property type="match status" value="1"/>
</dbReference>
<evidence type="ECO:0000256" key="5">
    <source>
        <dbReference type="ARBA" id="ARBA00022989"/>
    </source>
</evidence>
<evidence type="ECO:0000313" key="13">
    <source>
        <dbReference type="Ensembl" id="ENSFTIP00000019235.1"/>
    </source>
</evidence>
<feature type="region of interest" description="Disordered" evidence="10">
    <location>
        <begin position="374"/>
        <end position="397"/>
    </location>
</feature>
<dbReference type="PANTHER" id="PTHR47535">
    <property type="entry name" value="MUSCLE-SPECIFIC PROTEIN 300 KDA, ISOFORM G"/>
    <property type="match status" value="1"/>
</dbReference>
<feature type="region of interest" description="Disordered" evidence="10">
    <location>
        <begin position="413"/>
        <end position="480"/>
    </location>
</feature>
<evidence type="ECO:0000256" key="11">
    <source>
        <dbReference type="SAM" id="Phobius"/>
    </source>
</evidence>
<dbReference type="PANTHER" id="PTHR47535:SF7">
    <property type="entry name" value="CALMIN"/>
    <property type="match status" value="1"/>
</dbReference>
<dbReference type="Pfam" id="PF00307">
    <property type="entry name" value="CH"/>
    <property type="match status" value="2"/>
</dbReference>
<feature type="compositionally biased region" description="Polar residues" evidence="10">
    <location>
        <begin position="553"/>
        <end position="566"/>
    </location>
</feature>
<feature type="compositionally biased region" description="Polar residues" evidence="10">
    <location>
        <begin position="168"/>
        <end position="180"/>
    </location>
</feature>
<dbReference type="OrthoDB" id="10017054at2759"/>
<dbReference type="Proteomes" id="UP000694562">
    <property type="component" value="Unplaced"/>
</dbReference>
<feature type="domain" description="Calponin-homology (CH)" evidence="12">
    <location>
        <begin position="187"/>
        <end position="291"/>
    </location>
</feature>
<dbReference type="Ensembl" id="ENSFTIT00000020035.1">
    <property type="protein sequence ID" value="ENSFTIP00000019235.1"/>
    <property type="gene ID" value="ENSFTIG00000012646.1"/>
</dbReference>
<dbReference type="GO" id="GO:0005737">
    <property type="term" value="C:cytoplasm"/>
    <property type="evidence" value="ECO:0007669"/>
    <property type="project" value="TreeGrafter"/>
</dbReference>
<evidence type="ECO:0000256" key="2">
    <source>
        <dbReference type="ARBA" id="ARBA00022553"/>
    </source>
</evidence>
<keyword evidence="7" id="KW-0009">Actin-binding</keyword>
<feature type="compositionally biased region" description="Polar residues" evidence="10">
    <location>
        <begin position="467"/>
        <end position="480"/>
    </location>
</feature>
<feature type="region of interest" description="Disordered" evidence="10">
    <location>
        <begin position="492"/>
        <end position="511"/>
    </location>
</feature>
<dbReference type="SUPFAM" id="SSF47576">
    <property type="entry name" value="Calponin-homology domain, CH-domain"/>
    <property type="match status" value="1"/>
</dbReference>
<evidence type="ECO:0000256" key="3">
    <source>
        <dbReference type="ARBA" id="ARBA00022692"/>
    </source>
</evidence>
<feature type="region of interest" description="Disordered" evidence="10">
    <location>
        <begin position="658"/>
        <end position="706"/>
    </location>
</feature>
<sequence length="887" mass="99777">MAGQEWDWFQREELIGHISDIRVQNLQVERENVQKRTFTRWINLHLGKRKPPLKVKDLFIDIQDGKILMALLEVLSGQKLMHEYKSSTHRIFRLNNIAKALKFLEDSNVKLVSIDAAEIADGNSSLVLGLIWNIILFFQIKELTGNLNRNSSSSSLSSGPSGPESDTSHPSTPSVERNMSVTVKDQRKAIRALLIWVQRKTRKYGVAVQDFTSSWRSGLAFLAVIKAIDSTLVDMKQALEKSARENLEDAFSIAQNKLGVPRLLEPEDIMVESPDEQSIVTYVAQFLEHFPELEGEDFTDPDKELPIESTYVHIKDTPSEKESKILILSESEENMYTVNHERSHPAPPKVHIHDTPERIQSETVPEKCNGKLSQVLGDSQETSEEEPRRPTSLKITGSVSFESNSSWEVLSDKVMPGEGGISDDPLKQNDDLSPAVLTDQKNSVDSFEDYSEELTKETSTEYDNETKSLSANTSSLSPLSWTSGILTDESINKVEESKPQTSVLLPEDTSKEENTHKYVLHLLNEEILKLPQNEHTKQSSVFETIETNHCSLNGSNLKSQELSTQDETSDDSLSDVPKNPEDMNSSDEVEFSAEVPPSSSKVSVIPHDLFYYPHYNVPISAVLNAYLEPCIDTEGYDTENDKASSETVTDVLCEKGLLEQNNKEDAPDPDLGNKISVPPSEIDTENSEEKTTDINSDMNSSDEKEVPLLVREELEIEKDGEKATSHQDSPVPPHPETIAEHLEDLSVAIKRPEESSNREEEGKNTIEEDLQVSEVATATLSQDKLEEIAVCQEMTRTNDSDSNTYLRKRFPNTSEEAMYGVNEQKVTDMGENPLIIRKKMDLEASETPAPTHEITIVDQPELFYFIIFFWVLVYCLLLLPHLLSNKV</sequence>
<dbReference type="GO" id="GO:0007097">
    <property type="term" value="P:nuclear migration"/>
    <property type="evidence" value="ECO:0007669"/>
    <property type="project" value="TreeGrafter"/>
</dbReference>
<dbReference type="PROSITE" id="PS50021">
    <property type="entry name" value="CH"/>
    <property type="match status" value="2"/>
</dbReference>
<evidence type="ECO:0000256" key="6">
    <source>
        <dbReference type="ARBA" id="ARBA00023136"/>
    </source>
</evidence>
<dbReference type="GO" id="GO:0034993">
    <property type="term" value="C:meiotic nuclear membrane microtubule tethering complex"/>
    <property type="evidence" value="ECO:0007669"/>
    <property type="project" value="TreeGrafter"/>
</dbReference>
<evidence type="ECO:0000256" key="4">
    <source>
        <dbReference type="ARBA" id="ARBA00022737"/>
    </source>
</evidence>
<keyword evidence="5 11" id="KW-1133">Transmembrane helix</keyword>
<feature type="domain" description="Calponin-homology (CH)" evidence="12">
    <location>
        <begin position="32"/>
        <end position="139"/>
    </location>
</feature>